<proteinExistence type="inferred from homology"/>
<feature type="region of interest" description="Disordered" evidence="6">
    <location>
        <begin position="186"/>
        <end position="373"/>
    </location>
</feature>
<dbReference type="GO" id="GO:0016020">
    <property type="term" value="C:membrane"/>
    <property type="evidence" value="ECO:0007669"/>
    <property type="project" value="UniProtKB-SubCell"/>
</dbReference>
<dbReference type="InterPro" id="IPR003689">
    <property type="entry name" value="ZIP"/>
</dbReference>
<evidence type="ECO:0000256" key="5">
    <source>
        <dbReference type="ARBA" id="ARBA00023136"/>
    </source>
</evidence>
<feature type="compositionally biased region" description="Basic and acidic residues" evidence="6">
    <location>
        <begin position="270"/>
        <end position="366"/>
    </location>
</feature>
<evidence type="ECO:0008006" key="10">
    <source>
        <dbReference type="Google" id="ProtNLM"/>
    </source>
</evidence>
<dbReference type="EMBL" id="GG666487">
    <property type="protein sequence ID" value="EEN64446.1"/>
    <property type="molecule type" value="Genomic_DNA"/>
</dbReference>
<feature type="transmembrane region" description="Helical" evidence="7">
    <location>
        <begin position="681"/>
        <end position="702"/>
    </location>
</feature>
<evidence type="ECO:0000256" key="6">
    <source>
        <dbReference type="SAM" id="MobiDB-lite"/>
    </source>
</evidence>
<feature type="region of interest" description="Disordered" evidence="6">
    <location>
        <begin position="563"/>
        <end position="609"/>
    </location>
</feature>
<dbReference type="PANTHER" id="PTHR12191:SF30">
    <property type="entry name" value="ZINC TRANSPORTER ZIP4 N-TERMINAL DOMAIN-CONTAINING PROTEIN"/>
    <property type="match status" value="1"/>
</dbReference>
<keyword evidence="3 7" id="KW-0812">Transmembrane</keyword>
<feature type="compositionally biased region" description="Basic and acidic residues" evidence="6">
    <location>
        <begin position="126"/>
        <end position="135"/>
    </location>
</feature>
<feature type="chain" id="PRO_5002935219" description="EF-hand domain-containing protein" evidence="8">
    <location>
        <begin position="26"/>
        <end position="810"/>
    </location>
</feature>
<evidence type="ECO:0000256" key="4">
    <source>
        <dbReference type="ARBA" id="ARBA00022989"/>
    </source>
</evidence>
<dbReference type="InterPro" id="IPR050799">
    <property type="entry name" value="ZIP_Transporter"/>
</dbReference>
<keyword evidence="8" id="KW-0732">Signal</keyword>
<feature type="region of interest" description="Disordered" evidence="6">
    <location>
        <begin position="737"/>
        <end position="774"/>
    </location>
</feature>
<feature type="compositionally biased region" description="Basic and acidic residues" evidence="6">
    <location>
        <begin position="237"/>
        <end position="263"/>
    </location>
</feature>
<organism>
    <name type="scientific">Branchiostoma floridae</name>
    <name type="common">Florida lancelet</name>
    <name type="synonym">Amphioxus</name>
    <dbReference type="NCBI Taxonomy" id="7739"/>
    <lineage>
        <taxon>Eukaryota</taxon>
        <taxon>Metazoa</taxon>
        <taxon>Chordata</taxon>
        <taxon>Cephalochordata</taxon>
        <taxon>Leptocardii</taxon>
        <taxon>Amphioxiformes</taxon>
        <taxon>Branchiostomatidae</taxon>
        <taxon>Branchiostoma</taxon>
    </lineage>
</organism>
<evidence type="ECO:0000256" key="7">
    <source>
        <dbReference type="SAM" id="Phobius"/>
    </source>
</evidence>
<name>C3Y649_BRAFL</name>
<protein>
    <recommendedName>
        <fullName evidence="10">EF-hand domain-containing protein</fullName>
    </recommendedName>
</protein>
<evidence type="ECO:0000256" key="3">
    <source>
        <dbReference type="ARBA" id="ARBA00022692"/>
    </source>
</evidence>
<keyword evidence="5 7" id="KW-0472">Membrane</keyword>
<feature type="compositionally biased region" description="Basic residues" evidence="6">
    <location>
        <begin position="762"/>
        <end position="774"/>
    </location>
</feature>
<feature type="compositionally biased region" description="Basic and acidic residues" evidence="6">
    <location>
        <begin position="570"/>
        <end position="582"/>
    </location>
</feature>
<comment type="subcellular location">
    <subcellularLocation>
        <location evidence="1">Membrane</location>
        <topology evidence="1">Multi-pass membrane protein</topology>
    </subcellularLocation>
</comment>
<dbReference type="AlphaFoldDB" id="C3Y649"/>
<dbReference type="eggNOG" id="KOG2693">
    <property type="taxonomic scope" value="Eukaryota"/>
</dbReference>
<accession>C3Y649</accession>
<dbReference type="PANTHER" id="PTHR12191">
    <property type="entry name" value="SOLUTE CARRIER FAMILY 39"/>
    <property type="match status" value="1"/>
</dbReference>
<feature type="transmembrane region" description="Helical" evidence="7">
    <location>
        <begin position="442"/>
        <end position="467"/>
    </location>
</feature>
<feature type="compositionally biased region" description="Basic residues" evidence="6">
    <location>
        <begin position="200"/>
        <end position="218"/>
    </location>
</feature>
<comment type="similarity">
    <text evidence="2">Belongs to the ZIP transporter (TC 2.A.5) family.</text>
</comment>
<dbReference type="Pfam" id="PF02535">
    <property type="entry name" value="Zip"/>
    <property type="match status" value="1"/>
</dbReference>
<evidence type="ECO:0000313" key="9">
    <source>
        <dbReference type="EMBL" id="EEN64446.1"/>
    </source>
</evidence>
<feature type="transmembrane region" description="Helical" evidence="7">
    <location>
        <begin position="708"/>
        <end position="729"/>
    </location>
</feature>
<feature type="region of interest" description="Disordered" evidence="6">
    <location>
        <begin position="504"/>
        <end position="528"/>
    </location>
</feature>
<feature type="signal peptide" evidence="8">
    <location>
        <begin position="1"/>
        <end position="25"/>
    </location>
</feature>
<feature type="region of interest" description="Disordered" evidence="6">
    <location>
        <begin position="112"/>
        <end position="174"/>
    </location>
</feature>
<keyword evidence="4 7" id="KW-1133">Transmembrane helix</keyword>
<feature type="transmembrane region" description="Helical" evidence="7">
    <location>
        <begin position="474"/>
        <end position="496"/>
    </location>
</feature>
<feature type="compositionally biased region" description="Low complexity" evidence="6">
    <location>
        <begin position="186"/>
        <end position="199"/>
    </location>
</feature>
<evidence type="ECO:0000256" key="8">
    <source>
        <dbReference type="SAM" id="SignalP"/>
    </source>
</evidence>
<feature type="compositionally biased region" description="Basic and acidic residues" evidence="6">
    <location>
        <begin position="749"/>
        <end position="761"/>
    </location>
</feature>
<sequence>MNRAPLHCVCFLCLLTFGVFHQAEAAAHNEGFDPVSVTARNAYQESLKENEFLQKIFKKYGTDGKMTFEGFQELLERLGLGEVRIAQHEAMIVSHEGNKNSTALVVDTIGDNDHVHYPHKNGLSNDGHHSDHQNEESSTSQQDSDHSDHSHVSAMPGEAHDHHEEPTETIKVPQSVTTTVAPVPAAVQEALTPRPGRQSSSRRQRRKGKRRQRRRGRRPTAVPATSSLDLMEGTAEPLRRGRRDAASSTGKEDEKHHDGHDHDDHEEEDEHGHGDHDHNHDDHDHGHEDHDHEHEDHDHGHEDHDQGHEDHDHEDHDHDHGDEDHDHGHEDHDHGHEDHDHGHEDHDHGDEDHDHGHKDHDHEGHDHHGHAPGAHCLSAREILIEYHIPPGMSVMTMPDFVNICPLLISQIDEQACIVHEEDGHDHGDHDEHKAKQGLPAAVWGYGILAVTVISILAVLGIVLLPFMEQRVYQFLLCFLVALAVGTLTGDAVLHLLPHSLGLHAHDEEDGHEGHEGHQGHDEGHDEGSHLDPVLKGLTVLFGIYFLFIMEKLMGVMTKRRAKRKARKLQKQRELAHPGESYELKSATDSPTEDDHCHHHHHHHHHDNEKLKDAGIATMAWMVIMGDGLHNFSDGMAIGAAFASGIPGGVSTSIAVFCHELPHELGDFALLIRAGMSVKQAILYNLMSACICYIGLLIGLGIGNLSGNVIQYVFAATAGMFLYVGLVDMLPDMVHPNQPQVIAEPDDDEHDHGEHGHGEHGHGHSHVNNIKKKKQKETHEPASPVLVQSFGLLVGIGIMLLIAVFEDQIKI</sequence>
<reference evidence="9" key="1">
    <citation type="journal article" date="2008" name="Nature">
        <title>The amphioxus genome and the evolution of the chordate karyotype.</title>
        <authorList>
            <consortium name="US DOE Joint Genome Institute (JGI-PGF)"/>
            <person name="Putnam N.H."/>
            <person name="Butts T."/>
            <person name="Ferrier D.E.K."/>
            <person name="Furlong R.F."/>
            <person name="Hellsten U."/>
            <person name="Kawashima T."/>
            <person name="Robinson-Rechavi M."/>
            <person name="Shoguchi E."/>
            <person name="Terry A."/>
            <person name="Yu J.-K."/>
            <person name="Benito-Gutierrez E.L."/>
            <person name="Dubchak I."/>
            <person name="Garcia-Fernandez J."/>
            <person name="Gibson-Brown J.J."/>
            <person name="Grigoriev I.V."/>
            <person name="Horton A.C."/>
            <person name="de Jong P.J."/>
            <person name="Jurka J."/>
            <person name="Kapitonov V.V."/>
            <person name="Kohara Y."/>
            <person name="Kuroki Y."/>
            <person name="Lindquist E."/>
            <person name="Lucas S."/>
            <person name="Osoegawa K."/>
            <person name="Pennacchio L.A."/>
            <person name="Salamov A.A."/>
            <person name="Satou Y."/>
            <person name="Sauka-Spengler T."/>
            <person name="Schmutz J."/>
            <person name="Shin-I T."/>
            <person name="Toyoda A."/>
            <person name="Bronner-Fraser M."/>
            <person name="Fujiyama A."/>
            <person name="Holland L.Z."/>
            <person name="Holland P.W.H."/>
            <person name="Satoh N."/>
            <person name="Rokhsar D.S."/>
        </authorList>
    </citation>
    <scope>NUCLEOTIDE SEQUENCE [LARGE SCALE GENOMIC DNA]</scope>
    <source>
        <strain evidence="9">S238N-H82</strain>
        <tissue evidence="9">Testes</tissue>
    </source>
</reference>
<dbReference type="InParanoid" id="C3Y649"/>
<evidence type="ECO:0000256" key="2">
    <source>
        <dbReference type="ARBA" id="ARBA00006939"/>
    </source>
</evidence>
<gene>
    <name evidence="9" type="ORF">BRAFLDRAFT_96574</name>
</gene>
<feature type="compositionally biased region" description="Basic and acidic residues" evidence="6">
    <location>
        <begin position="158"/>
        <end position="168"/>
    </location>
</feature>
<feature type="transmembrane region" description="Helical" evidence="7">
    <location>
        <begin position="537"/>
        <end position="557"/>
    </location>
</feature>
<dbReference type="GO" id="GO:0046873">
    <property type="term" value="F:metal ion transmembrane transporter activity"/>
    <property type="evidence" value="ECO:0007669"/>
    <property type="project" value="InterPro"/>
</dbReference>
<evidence type="ECO:0000256" key="1">
    <source>
        <dbReference type="ARBA" id="ARBA00004141"/>
    </source>
</evidence>
<feature type="transmembrane region" description="Helical" evidence="7">
    <location>
        <begin position="781"/>
        <end position="804"/>
    </location>
</feature>